<evidence type="ECO:0000256" key="1">
    <source>
        <dbReference type="ARBA" id="ARBA00009375"/>
    </source>
</evidence>
<dbReference type="InterPro" id="IPR020097">
    <property type="entry name" value="PsdUridine_synth_TruA_a/b_dom"/>
</dbReference>
<evidence type="ECO:0000259" key="8">
    <source>
        <dbReference type="Pfam" id="PF01416"/>
    </source>
</evidence>
<feature type="active site" description="Nucleophile" evidence="4 5">
    <location>
        <position position="52"/>
    </location>
</feature>
<feature type="domain" description="Pseudouridine synthase I TruA alpha/beta" evidence="8">
    <location>
        <begin position="143"/>
        <end position="245"/>
    </location>
</feature>
<comment type="catalytic activity">
    <reaction evidence="4 7">
        <text>uridine(38/39/40) in tRNA = pseudouridine(38/39/40) in tRNA</text>
        <dbReference type="Rhea" id="RHEA:22376"/>
        <dbReference type="Rhea" id="RHEA-COMP:10085"/>
        <dbReference type="Rhea" id="RHEA-COMP:10087"/>
        <dbReference type="ChEBI" id="CHEBI:65314"/>
        <dbReference type="ChEBI" id="CHEBI:65315"/>
        <dbReference type="EC" id="5.4.99.12"/>
    </reaction>
</comment>
<comment type="caution">
    <text evidence="4">Lacks conserved residue(s) required for the propagation of feature annotation.</text>
</comment>
<dbReference type="Gene3D" id="3.30.70.660">
    <property type="entry name" value="Pseudouridine synthase I, catalytic domain, C-terminal subdomain"/>
    <property type="match status" value="1"/>
</dbReference>
<organism evidence="9">
    <name type="scientific">Bellilinea caldifistulae</name>
    <dbReference type="NCBI Taxonomy" id="360411"/>
    <lineage>
        <taxon>Bacteria</taxon>
        <taxon>Bacillati</taxon>
        <taxon>Chloroflexota</taxon>
        <taxon>Anaerolineae</taxon>
        <taxon>Anaerolineales</taxon>
        <taxon>Anaerolineaceae</taxon>
        <taxon>Bellilinea</taxon>
    </lineage>
</organism>
<protein>
    <recommendedName>
        <fullName evidence="4">tRNA pseudouridine synthase A</fullName>
        <ecNumber evidence="4">5.4.99.12</ecNumber>
    </recommendedName>
    <alternativeName>
        <fullName evidence="4">tRNA pseudouridine(38-40) synthase</fullName>
    </alternativeName>
    <alternativeName>
        <fullName evidence="4">tRNA pseudouridylate synthase I</fullName>
    </alternativeName>
    <alternativeName>
        <fullName evidence="4">tRNA-uridine isomerase I</fullName>
    </alternativeName>
</protein>
<comment type="caution">
    <text evidence="9">The sequence shown here is derived from an EMBL/GenBank/DDBJ whole genome shotgun (WGS) entry which is preliminary data.</text>
</comment>
<dbReference type="GO" id="GO:0003723">
    <property type="term" value="F:RNA binding"/>
    <property type="evidence" value="ECO:0007669"/>
    <property type="project" value="InterPro"/>
</dbReference>
<dbReference type="GO" id="GO:0160147">
    <property type="term" value="F:tRNA pseudouridine(38-40) synthase activity"/>
    <property type="evidence" value="ECO:0007669"/>
    <property type="project" value="UniProtKB-EC"/>
</dbReference>
<dbReference type="Gene3D" id="3.30.70.580">
    <property type="entry name" value="Pseudouridine synthase I, catalytic domain, N-terminal subdomain"/>
    <property type="match status" value="1"/>
</dbReference>
<dbReference type="Pfam" id="PF01416">
    <property type="entry name" value="PseudoU_synth_1"/>
    <property type="match status" value="2"/>
</dbReference>
<dbReference type="PANTHER" id="PTHR11142:SF0">
    <property type="entry name" value="TRNA PSEUDOURIDINE SYNTHASE-LIKE 1"/>
    <property type="match status" value="1"/>
</dbReference>
<feature type="binding site" evidence="4 6">
    <location>
        <position position="110"/>
    </location>
    <ligand>
        <name>substrate</name>
    </ligand>
</feature>
<dbReference type="FunFam" id="3.30.70.580:FF:000001">
    <property type="entry name" value="tRNA pseudouridine synthase A"/>
    <property type="match status" value="1"/>
</dbReference>
<comment type="similarity">
    <text evidence="1 4 7">Belongs to the tRNA pseudouridine synthase TruA family.</text>
</comment>
<comment type="subunit">
    <text evidence="4">Homodimer.</text>
</comment>
<dbReference type="InterPro" id="IPR020094">
    <property type="entry name" value="TruA/RsuA/RluB/E/F_N"/>
</dbReference>
<evidence type="ECO:0000313" key="9">
    <source>
        <dbReference type="EMBL" id="HGS86869.1"/>
    </source>
</evidence>
<dbReference type="CDD" id="cd02570">
    <property type="entry name" value="PseudoU_synth_EcTruA"/>
    <property type="match status" value="1"/>
</dbReference>
<dbReference type="InterPro" id="IPR001406">
    <property type="entry name" value="PsdUridine_synth_TruA"/>
</dbReference>
<evidence type="ECO:0000256" key="2">
    <source>
        <dbReference type="ARBA" id="ARBA00022694"/>
    </source>
</evidence>
<keyword evidence="3 4" id="KW-0413">Isomerase</keyword>
<dbReference type="GO" id="GO:0031119">
    <property type="term" value="P:tRNA pseudouridine synthesis"/>
    <property type="evidence" value="ECO:0007669"/>
    <property type="project" value="UniProtKB-UniRule"/>
</dbReference>
<dbReference type="SUPFAM" id="SSF55120">
    <property type="entry name" value="Pseudouridine synthase"/>
    <property type="match status" value="1"/>
</dbReference>
<dbReference type="HAMAP" id="MF_00171">
    <property type="entry name" value="TruA"/>
    <property type="match status" value="1"/>
</dbReference>
<dbReference type="InterPro" id="IPR020103">
    <property type="entry name" value="PsdUridine_synth_cat_dom_sf"/>
</dbReference>
<feature type="domain" description="Pseudouridine synthase I TruA alpha/beta" evidence="8">
    <location>
        <begin position="7"/>
        <end position="103"/>
    </location>
</feature>
<evidence type="ECO:0000256" key="6">
    <source>
        <dbReference type="PIRSR" id="PIRSR001430-2"/>
    </source>
</evidence>
<proteinExistence type="inferred from homology"/>
<sequence length="267" mass="30845">MARYQIIIAYDGTHFQGFQRQGSSRTVQAEVEAALRSLGWQDESILYAGRTDSGVHAMGQVIAFDLNWHHTPQQLLKALNASLPEDVAARSVQVVRNDFHPRYHALARQYLYRLYCEEERDPLRERYMWRVWPEVQAELLHQAANRLLGEHDFAAFGSPLRPGGSTIRRVYRAEWQQTAKKEWTFRITANAFLYRMVRRLVFLQVRVGQQQLSLEQFEAALQIPQPLLPGLAKPNGLYLEWVQYEENDLKSEGLIKTLSVSGEEDCG</sequence>
<accession>A0A7C4Q329</accession>
<dbReference type="EC" id="5.4.99.12" evidence="4"/>
<dbReference type="AlphaFoldDB" id="A0A7C4Q329"/>
<dbReference type="NCBIfam" id="TIGR00071">
    <property type="entry name" value="hisT_truA"/>
    <property type="match status" value="1"/>
</dbReference>
<gene>
    <name evidence="4 9" type="primary">truA</name>
    <name evidence="9" type="ORF">ENT17_04550</name>
</gene>
<dbReference type="InterPro" id="IPR020095">
    <property type="entry name" value="PsdUridine_synth_TruA_C"/>
</dbReference>
<keyword evidence="2 4" id="KW-0819">tRNA processing</keyword>
<dbReference type="PIRSF" id="PIRSF001430">
    <property type="entry name" value="tRNA_psdUrid_synth"/>
    <property type="match status" value="1"/>
</dbReference>
<reference evidence="9" key="1">
    <citation type="journal article" date="2020" name="mSystems">
        <title>Genome- and Community-Level Interaction Insights into Carbon Utilization and Element Cycling Functions of Hydrothermarchaeota in Hydrothermal Sediment.</title>
        <authorList>
            <person name="Zhou Z."/>
            <person name="Liu Y."/>
            <person name="Xu W."/>
            <person name="Pan J."/>
            <person name="Luo Z.H."/>
            <person name="Li M."/>
        </authorList>
    </citation>
    <scope>NUCLEOTIDE SEQUENCE [LARGE SCALE GENOMIC DNA]</scope>
    <source>
        <strain evidence="9">SpSt-556</strain>
    </source>
</reference>
<evidence type="ECO:0000256" key="3">
    <source>
        <dbReference type="ARBA" id="ARBA00023235"/>
    </source>
</evidence>
<dbReference type="PANTHER" id="PTHR11142">
    <property type="entry name" value="PSEUDOURIDYLATE SYNTHASE"/>
    <property type="match status" value="1"/>
</dbReference>
<evidence type="ECO:0000256" key="7">
    <source>
        <dbReference type="RuleBase" id="RU003792"/>
    </source>
</evidence>
<evidence type="ECO:0000256" key="5">
    <source>
        <dbReference type="PIRSR" id="PIRSR001430-1"/>
    </source>
</evidence>
<comment type="function">
    <text evidence="4">Formation of pseudouridine at positions 38, 39 and 40 in the anticodon stem and loop of transfer RNAs.</text>
</comment>
<name>A0A7C4Q329_9CHLR</name>
<evidence type="ECO:0000256" key="4">
    <source>
        <dbReference type="HAMAP-Rule" id="MF_00171"/>
    </source>
</evidence>
<dbReference type="EMBL" id="DSXR01000051">
    <property type="protein sequence ID" value="HGS86869.1"/>
    <property type="molecule type" value="Genomic_DNA"/>
</dbReference>